<dbReference type="Proteomes" id="UP000800036">
    <property type="component" value="Unassembled WGS sequence"/>
</dbReference>
<dbReference type="AlphaFoldDB" id="A0A6A5V316"/>
<accession>A0A6A5V316</accession>
<sequence length="166" mass="18261">MVNSGRLLYNCYRSGSETCSNNELSLFVESSATEADGLETCVLVSFGGRKSAGMPLLTYVKQAACASGDRRSTPPARRDQRRAFAKLNGLTPQSYQHYVFLNAPPAAATLMKRKPLNAGDIVQQKLRPEESRKAILELRPVPHCAMQLIQASPRILELLRLGQELA</sequence>
<evidence type="ECO:0000313" key="2">
    <source>
        <dbReference type="Proteomes" id="UP000800036"/>
    </source>
</evidence>
<gene>
    <name evidence="1" type="ORF">BU23DRAFT_570566</name>
</gene>
<dbReference type="EMBL" id="ML976699">
    <property type="protein sequence ID" value="KAF1970639.1"/>
    <property type="molecule type" value="Genomic_DNA"/>
</dbReference>
<proteinExistence type="predicted"/>
<organism evidence="1 2">
    <name type="scientific">Bimuria novae-zelandiae CBS 107.79</name>
    <dbReference type="NCBI Taxonomy" id="1447943"/>
    <lineage>
        <taxon>Eukaryota</taxon>
        <taxon>Fungi</taxon>
        <taxon>Dikarya</taxon>
        <taxon>Ascomycota</taxon>
        <taxon>Pezizomycotina</taxon>
        <taxon>Dothideomycetes</taxon>
        <taxon>Pleosporomycetidae</taxon>
        <taxon>Pleosporales</taxon>
        <taxon>Massarineae</taxon>
        <taxon>Didymosphaeriaceae</taxon>
        <taxon>Bimuria</taxon>
    </lineage>
</organism>
<keyword evidence="2" id="KW-1185">Reference proteome</keyword>
<evidence type="ECO:0000313" key="1">
    <source>
        <dbReference type="EMBL" id="KAF1970639.1"/>
    </source>
</evidence>
<name>A0A6A5V316_9PLEO</name>
<protein>
    <submittedName>
        <fullName evidence="1">Uncharacterized protein</fullName>
    </submittedName>
</protein>
<reference evidence="1" key="1">
    <citation type="journal article" date="2020" name="Stud. Mycol.">
        <title>101 Dothideomycetes genomes: a test case for predicting lifestyles and emergence of pathogens.</title>
        <authorList>
            <person name="Haridas S."/>
            <person name="Albert R."/>
            <person name="Binder M."/>
            <person name="Bloem J."/>
            <person name="Labutti K."/>
            <person name="Salamov A."/>
            <person name="Andreopoulos B."/>
            <person name="Baker S."/>
            <person name="Barry K."/>
            <person name="Bills G."/>
            <person name="Bluhm B."/>
            <person name="Cannon C."/>
            <person name="Castanera R."/>
            <person name="Culley D."/>
            <person name="Daum C."/>
            <person name="Ezra D."/>
            <person name="Gonzalez J."/>
            <person name="Henrissat B."/>
            <person name="Kuo A."/>
            <person name="Liang C."/>
            <person name="Lipzen A."/>
            <person name="Lutzoni F."/>
            <person name="Magnuson J."/>
            <person name="Mondo S."/>
            <person name="Nolan M."/>
            <person name="Ohm R."/>
            <person name="Pangilinan J."/>
            <person name="Park H.-J."/>
            <person name="Ramirez L."/>
            <person name="Alfaro M."/>
            <person name="Sun H."/>
            <person name="Tritt A."/>
            <person name="Yoshinaga Y."/>
            <person name="Zwiers L.-H."/>
            <person name="Turgeon B."/>
            <person name="Goodwin S."/>
            <person name="Spatafora J."/>
            <person name="Crous P."/>
            <person name="Grigoriev I."/>
        </authorList>
    </citation>
    <scope>NUCLEOTIDE SEQUENCE</scope>
    <source>
        <strain evidence="1">CBS 107.79</strain>
    </source>
</reference>